<evidence type="ECO:0008006" key="3">
    <source>
        <dbReference type="Google" id="ProtNLM"/>
    </source>
</evidence>
<dbReference type="EMBL" id="LAZR01006252">
    <property type="protein sequence ID" value="KKM93543.1"/>
    <property type="molecule type" value="Genomic_DNA"/>
</dbReference>
<evidence type="ECO:0000256" key="1">
    <source>
        <dbReference type="SAM" id="MobiDB-lite"/>
    </source>
</evidence>
<feature type="compositionally biased region" description="Polar residues" evidence="1">
    <location>
        <begin position="40"/>
        <end position="50"/>
    </location>
</feature>
<accession>A0A0F9LJH6</accession>
<reference evidence="2" key="1">
    <citation type="journal article" date="2015" name="Nature">
        <title>Complex archaea that bridge the gap between prokaryotes and eukaryotes.</title>
        <authorList>
            <person name="Spang A."/>
            <person name="Saw J.H."/>
            <person name="Jorgensen S.L."/>
            <person name="Zaremba-Niedzwiedzka K."/>
            <person name="Martijn J."/>
            <person name="Lind A.E."/>
            <person name="van Eijk R."/>
            <person name="Schleper C."/>
            <person name="Guy L."/>
            <person name="Ettema T.J."/>
        </authorList>
    </citation>
    <scope>NUCLEOTIDE SEQUENCE</scope>
</reference>
<feature type="region of interest" description="Disordered" evidence="1">
    <location>
        <begin position="431"/>
        <end position="498"/>
    </location>
</feature>
<comment type="caution">
    <text evidence="2">The sequence shown here is derived from an EMBL/GenBank/DDBJ whole genome shotgun (WGS) entry which is preliminary data.</text>
</comment>
<evidence type="ECO:0000313" key="2">
    <source>
        <dbReference type="EMBL" id="KKM93543.1"/>
    </source>
</evidence>
<feature type="region of interest" description="Disordered" evidence="1">
    <location>
        <begin position="1"/>
        <end position="54"/>
    </location>
</feature>
<feature type="compositionally biased region" description="Acidic residues" evidence="1">
    <location>
        <begin position="438"/>
        <end position="452"/>
    </location>
</feature>
<gene>
    <name evidence="2" type="ORF">LCGC14_1207340</name>
</gene>
<organism evidence="2">
    <name type="scientific">marine sediment metagenome</name>
    <dbReference type="NCBI Taxonomy" id="412755"/>
    <lineage>
        <taxon>unclassified sequences</taxon>
        <taxon>metagenomes</taxon>
        <taxon>ecological metagenomes</taxon>
    </lineage>
</organism>
<dbReference type="AlphaFoldDB" id="A0A0F9LJH6"/>
<name>A0A0F9LJH6_9ZZZZ</name>
<proteinExistence type="predicted"/>
<sequence>MADENGAAPSSDATSTVLSTLLTQKADDAQVQEAQRRSVEQQNPNPNQFGDTVGHDDTLEPLLFAMANAGDGIVPWGTIVTTRDRQLRAYVPTESVLAGAIGSVVARNEAMPWAVTSDEKDIPLRDACVDVLQAADRGAGWMSLIGKVSFDLYAADKGAFVEFIRAENRPDSPVIGLNHLDSTRCFSTGRDDFPVMYRDVRSRWHKLAWFQVWHLLEEPTPHETLYGLQMCAVTRVMRTAQVWRNITTYMDEKTGGRHTRGISFVNGVLQKVLESALAEANAVADSELRERFARHAIVTNPDPTGSITVAQLDFSSIPDGFDAEEWFKQYLTILALGFFVDFQEFAPLPGGNLGTSSQSEILNAKARAKSPQLFRKGIEDMINRGGVCPKGVEFKYTIDDPETDKLLAEGAKLRAEARKLRVEATEIDGQGARQLALDDGDLSEEQFDEISERDDLTPETSASGGSRPLEDTDNVDKAVSPKRRAAEAAASDVIEDPVLTDLEAAIRERLELGEET</sequence>
<feature type="compositionally biased region" description="Polar residues" evidence="1">
    <location>
        <begin position="11"/>
        <end position="23"/>
    </location>
</feature>
<protein>
    <recommendedName>
        <fullName evidence="3">Portal protein</fullName>
    </recommendedName>
</protein>